<dbReference type="Gene3D" id="1.20.80.10">
    <property type="match status" value="1"/>
</dbReference>
<dbReference type="EMBL" id="ON529282">
    <property type="protein sequence ID" value="WAW84892.1"/>
    <property type="molecule type" value="mRNA"/>
</dbReference>
<dbReference type="InterPro" id="IPR011174">
    <property type="entry name" value="ERM"/>
</dbReference>
<evidence type="ECO:0000313" key="7">
    <source>
        <dbReference type="EMBL" id="WAW84892.1"/>
    </source>
</evidence>
<sequence length="680" mass="78273">MPKQLDVVVSTVNSELRFPFEEKALGRELFEQVCKTLGIREVWYYGLLYSNAKGHKAWLRDDKKLIDQDIPKKTTFALQFQIMLYPENVEGELIQDITRHFFFLEVNNKILSQEIYCPPEMAMMLAAYTAQALYGYYDEEVHKPGFLTIEDFIPQRVIQQFRMTPETWEHTIKQYWREDQYRITREEAELEYLKLAQDLDMYGITYFNITNKKETDLKLGVDAHGINIYEPTDILTPKITFPWHEIRNVAYSDKKFVIKPLDKRSPDFVVYVSKVRINKMILHLSVKNHDRYIKRRQPDAMDIQQMKTQADEERKRKFDDWKQLQQEIEARVSAEKRKDAVGRELALCKESLRVANEKLEEKDHQISILEEKVKVANEEVMKLSKKARKAEEEIKRMQECCDKSEEEKARMTKKALEAEELAREAMFSSEDQAFVGEQLRHQLDEARAAEQYAKMRLHELTLNNHSPSLPHKLPNHYTPDYLEPFLPSSTTQPQQGSNLGGSLSTQMSSSSANASMFVLGAESNGHSPHAHHHQLPPYTTPPLVFRNPTPPPLPPAAAAQLPLPPSTVHFPAPPQPYFAPGGMVPPSMVTTQAGSDSFQDLSLSDQHSLSSHGRSRYMGPELDAIKSKLEALKVEGKLTPIDILYEERFRHGEDKYSVQQQAGGRADLWESSSDGQPRPV</sequence>
<dbReference type="InterPro" id="IPR011993">
    <property type="entry name" value="PH-like_dom_sf"/>
</dbReference>
<evidence type="ECO:0000256" key="4">
    <source>
        <dbReference type="SAM" id="Coils"/>
    </source>
</evidence>
<dbReference type="Pfam" id="PF00373">
    <property type="entry name" value="FERM_M"/>
    <property type="match status" value="1"/>
</dbReference>
<dbReference type="Gene3D" id="6.10.360.10">
    <property type="match status" value="1"/>
</dbReference>
<evidence type="ECO:0000256" key="1">
    <source>
        <dbReference type="ARBA" id="ARBA00004202"/>
    </source>
</evidence>
<dbReference type="InterPro" id="IPR029071">
    <property type="entry name" value="Ubiquitin-like_domsf"/>
</dbReference>
<dbReference type="Gene3D" id="2.30.29.30">
    <property type="entry name" value="Pleckstrin-homology domain (PH domain)/Phosphotyrosine-binding domain (PTB)"/>
    <property type="match status" value="1"/>
</dbReference>
<dbReference type="PRINTS" id="PR00935">
    <property type="entry name" value="BAND41"/>
</dbReference>
<dbReference type="InterPro" id="IPR019749">
    <property type="entry name" value="Band_41_domain"/>
</dbReference>
<dbReference type="SUPFAM" id="SSF50729">
    <property type="entry name" value="PH domain-like"/>
    <property type="match status" value="1"/>
</dbReference>
<dbReference type="PRINTS" id="PR00661">
    <property type="entry name" value="ERMFAMILY"/>
</dbReference>
<dbReference type="InterPro" id="IPR018980">
    <property type="entry name" value="FERM_PH-like_C"/>
</dbReference>
<dbReference type="InterPro" id="IPR018979">
    <property type="entry name" value="FERM_N"/>
</dbReference>
<dbReference type="AlphaFoldDB" id="A0A9F1U445"/>
<dbReference type="Pfam" id="PF00769">
    <property type="entry name" value="ERM_C"/>
    <property type="match status" value="1"/>
</dbReference>
<keyword evidence="3" id="KW-0472">Membrane</keyword>
<name>A0A9F1U445_HALDU</name>
<dbReference type="SUPFAM" id="SSF54236">
    <property type="entry name" value="Ubiquitin-like"/>
    <property type="match status" value="1"/>
</dbReference>
<dbReference type="CDD" id="cd13194">
    <property type="entry name" value="FERM_C_ERM"/>
    <property type="match status" value="1"/>
</dbReference>
<feature type="compositionally biased region" description="Polar residues" evidence="5">
    <location>
        <begin position="487"/>
        <end position="497"/>
    </location>
</feature>
<evidence type="ECO:0000256" key="2">
    <source>
        <dbReference type="ARBA" id="ARBA00022475"/>
    </source>
</evidence>
<dbReference type="InterPro" id="IPR000798">
    <property type="entry name" value="Ez/rad/moesin-like"/>
</dbReference>
<accession>A0A9F1U445</accession>
<protein>
    <submittedName>
        <fullName evidence="7">ERM family 3</fullName>
    </submittedName>
</protein>
<dbReference type="Pfam" id="PF09379">
    <property type="entry name" value="FERM_N"/>
    <property type="match status" value="1"/>
</dbReference>
<evidence type="ECO:0000256" key="5">
    <source>
        <dbReference type="SAM" id="MobiDB-lite"/>
    </source>
</evidence>
<keyword evidence="4" id="KW-0175">Coiled coil</keyword>
<feature type="region of interest" description="Disordered" evidence="5">
    <location>
        <begin position="521"/>
        <end position="557"/>
    </location>
</feature>
<dbReference type="Pfam" id="PF09380">
    <property type="entry name" value="FERM_C"/>
    <property type="match status" value="1"/>
</dbReference>
<dbReference type="InterPro" id="IPR035963">
    <property type="entry name" value="FERM_2"/>
</dbReference>
<evidence type="ECO:0000259" key="6">
    <source>
        <dbReference type="PROSITE" id="PS50057"/>
    </source>
</evidence>
<dbReference type="Gene3D" id="3.10.20.90">
    <property type="entry name" value="Phosphatidylinositol 3-kinase Catalytic Subunit, Chain A, domain 1"/>
    <property type="match status" value="1"/>
</dbReference>
<dbReference type="InterPro" id="IPR019748">
    <property type="entry name" value="FERM_central"/>
</dbReference>
<evidence type="ECO:0000256" key="3">
    <source>
        <dbReference type="ARBA" id="ARBA00023136"/>
    </source>
</evidence>
<feature type="region of interest" description="Disordered" evidence="5">
    <location>
        <begin position="478"/>
        <end position="508"/>
    </location>
</feature>
<dbReference type="CDD" id="cd14473">
    <property type="entry name" value="FERM_B-lobe"/>
    <property type="match status" value="1"/>
</dbReference>
<feature type="compositionally biased region" description="Polar residues" evidence="5">
    <location>
        <begin position="670"/>
        <end position="680"/>
    </location>
</feature>
<reference evidence="7" key="1">
    <citation type="submission" date="2022-05" db="EMBL/GenBank/DDBJ databases">
        <authorList>
            <person name="Mikhailov K."/>
            <person name="Kravchuk O."/>
            <person name="Lyupina Y."/>
            <person name="Adameyko K."/>
        </authorList>
    </citation>
    <scope>NUCLEOTIDE SEQUENCE</scope>
</reference>
<dbReference type="SMART" id="SM01196">
    <property type="entry name" value="FERM_C"/>
    <property type="match status" value="1"/>
</dbReference>
<feature type="coiled-coil region" evidence="4">
    <location>
        <begin position="352"/>
        <end position="424"/>
    </location>
</feature>
<organism evidence="7">
    <name type="scientific">Halisarca dujardinii</name>
    <name type="common">Dujardin's slime sponge</name>
    <dbReference type="NCBI Taxonomy" id="2583056"/>
    <lineage>
        <taxon>Eukaryota</taxon>
        <taxon>Metazoa</taxon>
        <taxon>Porifera</taxon>
        <taxon>Demospongiae</taxon>
        <taxon>Verongimorpha</taxon>
        <taxon>Chondrillida</taxon>
        <taxon>Halisarcidae</taxon>
        <taxon>Halisarca</taxon>
    </lineage>
</organism>
<dbReference type="InterPro" id="IPR011259">
    <property type="entry name" value="ERM_C_dom"/>
</dbReference>
<dbReference type="InterPro" id="IPR041789">
    <property type="entry name" value="ERM_FERM_C"/>
</dbReference>
<dbReference type="GO" id="GO:0005886">
    <property type="term" value="C:plasma membrane"/>
    <property type="evidence" value="ECO:0007669"/>
    <property type="project" value="UniProtKB-SubCell"/>
</dbReference>
<dbReference type="SMART" id="SM00295">
    <property type="entry name" value="B41"/>
    <property type="match status" value="1"/>
</dbReference>
<dbReference type="PANTHER" id="PTHR23281">
    <property type="entry name" value="MERLIN/MOESIN/EZRIN/RADIXIN"/>
    <property type="match status" value="1"/>
</dbReference>
<comment type="subcellular location">
    <subcellularLocation>
        <location evidence="1">Cell membrane</location>
        <topology evidence="1">Peripheral membrane protein</topology>
    </subcellularLocation>
</comment>
<dbReference type="Gene3D" id="1.20.5.450">
    <property type="match status" value="1"/>
</dbReference>
<dbReference type="InterPro" id="IPR000299">
    <property type="entry name" value="FERM_domain"/>
</dbReference>
<dbReference type="InterPro" id="IPR014352">
    <property type="entry name" value="FERM/acyl-CoA-bd_prot_sf"/>
</dbReference>
<dbReference type="SUPFAM" id="SSF47031">
    <property type="entry name" value="Second domain of FERM"/>
    <property type="match status" value="1"/>
</dbReference>
<feature type="domain" description="FERM" evidence="6">
    <location>
        <begin position="5"/>
        <end position="296"/>
    </location>
</feature>
<dbReference type="InterPro" id="IPR008954">
    <property type="entry name" value="Moesin_tail_sf"/>
</dbReference>
<keyword evidence="2" id="KW-1003">Cell membrane</keyword>
<dbReference type="GO" id="GO:0003779">
    <property type="term" value="F:actin binding"/>
    <property type="evidence" value="ECO:0007669"/>
    <property type="project" value="InterPro"/>
</dbReference>
<dbReference type="PROSITE" id="PS50057">
    <property type="entry name" value="FERM_3"/>
    <property type="match status" value="1"/>
</dbReference>
<feature type="region of interest" description="Disordered" evidence="5">
    <location>
        <begin position="655"/>
        <end position="680"/>
    </location>
</feature>
<dbReference type="SUPFAM" id="SSF48678">
    <property type="entry name" value="Moesin tail domain"/>
    <property type="match status" value="1"/>
</dbReference>
<proteinExistence type="evidence at transcript level"/>